<evidence type="ECO:0000259" key="1">
    <source>
        <dbReference type="SMART" id="SM00287"/>
    </source>
</evidence>
<dbReference type="Proteomes" id="UP000434342">
    <property type="component" value="Unassembled WGS sequence"/>
</dbReference>
<feature type="domain" description="SH3b" evidence="1">
    <location>
        <begin position="275"/>
        <end position="343"/>
    </location>
</feature>
<comment type="caution">
    <text evidence="2">The sequence shown here is derived from an EMBL/GenBank/DDBJ whole genome shotgun (WGS) entry which is preliminary data.</text>
</comment>
<evidence type="ECO:0000313" key="2">
    <source>
        <dbReference type="EMBL" id="MST60052.1"/>
    </source>
</evidence>
<dbReference type="EMBL" id="VUND01000001">
    <property type="protein sequence ID" value="MST60052.1"/>
    <property type="molecule type" value="Genomic_DNA"/>
</dbReference>
<dbReference type="RefSeq" id="WP_154540143.1">
    <property type="nucleotide sequence ID" value="NZ_VUND01000001.1"/>
</dbReference>
<name>A0A6N7X745_9ACTN</name>
<protein>
    <recommendedName>
        <fullName evidence="1">SH3b domain-containing protein</fullName>
    </recommendedName>
</protein>
<dbReference type="InterPro" id="IPR057370">
    <property type="entry name" value="ELLD"/>
</dbReference>
<organism evidence="2 3">
    <name type="scientific">Parafannyhessea umbonata</name>
    <dbReference type="NCBI Taxonomy" id="604330"/>
    <lineage>
        <taxon>Bacteria</taxon>
        <taxon>Bacillati</taxon>
        <taxon>Actinomycetota</taxon>
        <taxon>Coriobacteriia</taxon>
        <taxon>Coriobacteriales</taxon>
        <taxon>Atopobiaceae</taxon>
        <taxon>Parafannyhessea</taxon>
    </lineage>
</organism>
<dbReference type="Pfam" id="PF25309">
    <property type="entry name" value="ELLD"/>
    <property type="match status" value="1"/>
</dbReference>
<dbReference type="Gene3D" id="2.30.30.40">
    <property type="entry name" value="SH3 Domains"/>
    <property type="match status" value="2"/>
</dbReference>
<dbReference type="AlphaFoldDB" id="A0A6N7X745"/>
<accession>A0A6N7X745</accession>
<sequence>MALNYNARAAEIMLHLVTHSAHGYSQPARAGDGTIETVKLSDGTVTTVHGGDYDCSEAVRMCYVAAGVLPRGCYMWTGNEATLLKSHGFANVGLGDLRVGDVLLRSGHTEMVVSVGGRLMQAGFRISERHTISGVKGDQTGWESSYSAINPGAWSWAYRYVGGQPTGASKATVHNATVSTSVPAGIYQCVVDALNVRSGAGTGFAKAAQYHKGETVVLDGTAVVADGCVWGRYTGRSGKRRFVAVRTTGGMDYLRKIGAAAKQAANPAAGTSVPAGRYVCVVDTLNVRDASTVSAKVVAQYHKGQTVTLDGACAVSDGCVWGRYTGATSGKKRYIAVRTTGGTEYLRKVS</sequence>
<gene>
    <name evidence="2" type="ORF">FYJ69_03850</name>
</gene>
<dbReference type="SMART" id="SM00287">
    <property type="entry name" value="SH3b"/>
    <property type="match status" value="2"/>
</dbReference>
<reference evidence="2 3" key="1">
    <citation type="submission" date="2019-08" db="EMBL/GenBank/DDBJ databases">
        <title>In-depth cultivation of the pig gut microbiome towards novel bacterial diversity and tailored functional studies.</title>
        <authorList>
            <person name="Wylensek D."/>
            <person name="Hitch T.C.A."/>
            <person name="Clavel T."/>
        </authorList>
    </citation>
    <scope>NUCLEOTIDE SEQUENCE [LARGE SCALE GENOMIC DNA]</scope>
    <source>
        <strain evidence="2 3">WB01_CNA04</strain>
    </source>
</reference>
<evidence type="ECO:0000313" key="3">
    <source>
        <dbReference type="Proteomes" id="UP000434342"/>
    </source>
</evidence>
<feature type="domain" description="SH3b" evidence="1">
    <location>
        <begin position="184"/>
        <end position="251"/>
    </location>
</feature>
<dbReference type="InterPro" id="IPR003646">
    <property type="entry name" value="SH3-like_bac-type"/>
</dbReference>
<proteinExistence type="predicted"/>